<accession>A0A9Q1EF60</accession>
<keyword evidence="5" id="KW-1185">Reference proteome</keyword>
<feature type="region of interest" description="Disordered" evidence="1">
    <location>
        <begin position="958"/>
        <end position="989"/>
    </location>
</feature>
<evidence type="ECO:0000313" key="4">
    <source>
        <dbReference type="EMBL" id="KAJ8337661.1"/>
    </source>
</evidence>
<dbReference type="InterPro" id="IPR006597">
    <property type="entry name" value="Sel1-like"/>
</dbReference>
<dbReference type="PANTHER" id="PTHR44444">
    <property type="entry name" value="PROTEIN SEL-1 HOMOLOG 3"/>
    <property type="match status" value="1"/>
</dbReference>
<reference evidence="4" key="1">
    <citation type="journal article" date="2023" name="Science">
        <title>Genome structures resolve the early diversification of teleost fishes.</title>
        <authorList>
            <person name="Parey E."/>
            <person name="Louis A."/>
            <person name="Montfort J."/>
            <person name="Bouchez O."/>
            <person name="Roques C."/>
            <person name="Iampietro C."/>
            <person name="Lluch J."/>
            <person name="Castinel A."/>
            <person name="Donnadieu C."/>
            <person name="Desvignes T."/>
            <person name="Floi Bucao C."/>
            <person name="Jouanno E."/>
            <person name="Wen M."/>
            <person name="Mejri S."/>
            <person name="Dirks R."/>
            <person name="Jansen H."/>
            <person name="Henkel C."/>
            <person name="Chen W.J."/>
            <person name="Zahm M."/>
            <person name="Cabau C."/>
            <person name="Klopp C."/>
            <person name="Thompson A.W."/>
            <person name="Robinson-Rechavi M."/>
            <person name="Braasch I."/>
            <person name="Lecointre G."/>
            <person name="Bobe J."/>
            <person name="Postlethwait J.H."/>
            <person name="Berthelot C."/>
            <person name="Roest Crollius H."/>
            <person name="Guiguen Y."/>
        </authorList>
    </citation>
    <scope>NUCLEOTIDE SEQUENCE</scope>
    <source>
        <strain evidence="4">WJC10195</strain>
    </source>
</reference>
<evidence type="ECO:0000313" key="5">
    <source>
        <dbReference type="Proteomes" id="UP001152622"/>
    </source>
</evidence>
<gene>
    <name evidence="4" type="ORF">SKAU_G00366270</name>
</gene>
<dbReference type="PANTHER" id="PTHR44444:SF1">
    <property type="entry name" value="PROTEIN SEL-1 HOMOLOG 3"/>
    <property type="match status" value="1"/>
</dbReference>
<organism evidence="4 5">
    <name type="scientific">Synaphobranchus kaupii</name>
    <name type="common">Kaup's arrowtooth eel</name>
    <dbReference type="NCBI Taxonomy" id="118154"/>
    <lineage>
        <taxon>Eukaryota</taxon>
        <taxon>Metazoa</taxon>
        <taxon>Chordata</taxon>
        <taxon>Craniata</taxon>
        <taxon>Vertebrata</taxon>
        <taxon>Euteleostomi</taxon>
        <taxon>Actinopterygii</taxon>
        <taxon>Neopterygii</taxon>
        <taxon>Teleostei</taxon>
        <taxon>Anguilliformes</taxon>
        <taxon>Synaphobranchidae</taxon>
        <taxon>Synaphobranchus</taxon>
    </lineage>
</organism>
<dbReference type="SUPFAM" id="SSF81901">
    <property type="entry name" value="HCP-like"/>
    <property type="match status" value="3"/>
</dbReference>
<dbReference type="OrthoDB" id="272077at2759"/>
<sequence>MKVSGSFRFIASVAFAVGVLSLAQSGSTYQTTTTPEHPGEVATEDFVRFGNAPDVVIDGYVLSVLYRCSRPCAVRVEVLASYGLRTGVTVFRRSWTRRKRLSAPRTRPLVLRIPDAIAYRQDYFVRRTVDASDVTLMAWIDHLERPEGGEAGLHGDGSYHQAPALAFRILASVPPYLRPVKKHNKCPSWGAELRWQLTNQTQDRQCLKESGLVDLLKFPLASTGERFGMIHRFYPFINKELELIRLQATLNPRATLSVWIYLLSWCSSELCAVIHHVDSNNKYHTPLIMLNNRGDIVFQVRLASGGDQAFISHTPLNLRTWHHLQCFIHGNRALRENEKATNSPTSKCLYSDMRISLGRQTCRAPPWSQRAQELYRPLLEVLQNTDPKFLSRISGLGVRRGALRFGERVFELVLQRLSQGDPPDFGRVPALIPLLQLSSCLGHHRATYLLAVTHLAGLGMPTDTLQGHVYSLIAAQKDERLALMHLGYKHMQGIDGFPKDHSMAYCYYANVGKQTCADRWKLQSTKQYPTEQVLLSDDRALQSQMDQNDDVFLYLQFQADRGDLDSQKALARILFWGQRGVHKDIGTAVKLFAKIAMETNDALSMYDYSIILFKGQGVKKNTTLALKLLEKAASMGSLEALNGLGWYYSTFMADIESAVKYFEKAAMNGSKDAVFNLGVIYLNGNYPGKPGKNETAAFQHFLSAAILGHFEAAVLTASYYATGNLHSVHRNPESAVRILKSVSERNGYLGYTLRTGLRAYLRGSRQEALLSYIIAAESGFGVAQNNAAHLCEELGPNSQCEWRYHNQSTYNDLPHHTGFLKMGDYFYHGLGSQPQDIKMAASLYSRASLYGSAQGIYNLAVLMEEGHRVPEKLLEQLNVSSGFGRDDDEVLEKLYQRCRENEEDLDLSPCSLALFRVLLKRAWRTFINHPVQRLLVYVTGTAIMAAVISSVLQNLSNRASTAPPRTRSPIIRDTNQGAEPSPANQHEVTRNGQLGPQFIISRQTLKLVGDWSFTVVGVGLCTMSTVLMFHLL</sequence>
<protein>
    <recommendedName>
        <fullName evidence="6">Protein sel-1 homolog 3-like</fullName>
    </recommendedName>
</protein>
<feature type="signal peptide" evidence="3">
    <location>
        <begin position="1"/>
        <end position="25"/>
    </location>
</feature>
<feature type="transmembrane region" description="Helical" evidence="2">
    <location>
        <begin position="934"/>
        <end position="955"/>
    </location>
</feature>
<feature type="compositionally biased region" description="Polar residues" evidence="1">
    <location>
        <begin position="973"/>
        <end position="989"/>
    </location>
</feature>
<keyword evidence="2" id="KW-1133">Transmembrane helix</keyword>
<name>A0A9Q1EF60_SYNKA</name>
<evidence type="ECO:0000256" key="2">
    <source>
        <dbReference type="SAM" id="Phobius"/>
    </source>
</evidence>
<feature type="transmembrane region" description="Helical" evidence="2">
    <location>
        <begin position="1011"/>
        <end position="1031"/>
    </location>
</feature>
<feature type="chain" id="PRO_5040405723" description="Protein sel-1 homolog 3-like" evidence="3">
    <location>
        <begin position="26"/>
        <end position="1032"/>
    </location>
</feature>
<dbReference type="Proteomes" id="UP001152622">
    <property type="component" value="Chromosome 18"/>
</dbReference>
<keyword evidence="3" id="KW-0732">Signal</keyword>
<dbReference type="EMBL" id="JAINUF010000018">
    <property type="protein sequence ID" value="KAJ8337661.1"/>
    <property type="molecule type" value="Genomic_DNA"/>
</dbReference>
<dbReference type="SMART" id="SM00671">
    <property type="entry name" value="SEL1"/>
    <property type="match status" value="8"/>
</dbReference>
<comment type="caution">
    <text evidence="4">The sequence shown here is derived from an EMBL/GenBank/DDBJ whole genome shotgun (WGS) entry which is preliminary data.</text>
</comment>
<dbReference type="Gene3D" id="1.25.40.10">
    <property type="entry name" value="Tetratricopeptide repeat domain"/>
    <property type="match status" value="2"/>
</dbReference>
<dbReference type="AlphaFoldDB" id="A0A9Q1EF60"/>
<proteinExistence type="predicted"/>
<evidence type="ECO:0008006" key="6">
    <source>
        <dbReference type="Google" id="ProtNLM"/>
    </source>
</evidence>
<keyword evidence="2" id="KW-0472">Membrane</keyword>
<evidence type="ECO:0000256" key="1">
    <source>
        <dbReference type="SAM" id="MobiDB-lite"/>
    </source>
</evidence>
<evidence type="ECO:0000256" key="3">
    <source>
        <dbReference type="SAM" id="SignalP"/>
    </source>
</evidence>
<dbReference type="InterPro" id="IPR011990">
    <property type="entry name" value="TPR-like_helical_dom_sf"/>
</dbReference>
<dbReference type="InterPro" id="IPR042756">
    <property type="entry name" value="Sel-1L3"/>
</dbReference>
<dbReference type="Pfam" id="PF08238">
    <property type="entry name" value="Sel1"/>
    <property type="match status" value="7"/>
</dbReference>
<keyword evidence="2" id="KW-0812">Transmembrane</keyword>